<feature type="region of interest" description="Disordered" evidence="1">
    <location>
        <begin position="364"/>
        <end position="397"/>
    </location>
</feature>
<name>A0ABZ2LPA3_9BACT</name>
<evidence type="ECO:0000313" key="4">
    <source>
        <dbReference type="Proteomes" id="UP001370348"/>
    </source>
</evidence>
<reference evidence="3 4" key="1">
    <citation type="submission" date="2021-12" db="EMBL/GenBank/DDBJ databases">
        <title>Discovery of the Pendulisporaceae a myxobacterial family with distinct sporulation behavior and unique specialized metabolism.</title>
        <authorList>
            <person name="Garcia R."/>
            <person name="Popoff A."/>
            <person name="Bader C.D."/>
            <person name="Loehr J."/>
            <person name="Walesch S."/>
            <person name="Walt C."/>
            <person name="Boldt J."/>
            <person name="Bunk B."/>
            <person name="Haeckl F.J.F.P.J."/>
            <person name="Gunesch A.P."/>
            <person name="Birkelbach J."/>
            <person name="Nuebel U."/>
            <person name="Pietschmann T."/>
            <person name="Bach T."/>
            <person name="Mueller R."/>
        </authorList>
    </citation>
    <scope>NUCLEOTIDE SEQUENCE [LARGE SCALE GENOMIC DNA]</scope>
    <source>
        <strain evidence="3 4">MSr11954</strain>
    </source>
</reference>
<gene>
    <name evidence="3" type="ORF">LZC94_24435</name>
</gene>
<proteinExistence type="predicted"/>
<organism evidence="3 4">
    <name type="scientific">Pendulispora albinea</name>
    <dbReference type="NCBI Taxonomy" id="2741071"/>
    <lineage>
        <taxon>Bacteria</taxon>
        <taxon>Pseudomonadati</taxon>
        <taxon>Myxococcota</taxon>
        <taxon>Myxococcia</taxon>
        <taxon>Myxococcales</taxon>
        <taxon>Sorangiineae</taxon>
        <taxon>Pendulisporaceae</taxon>
        <taxon>Pendulispora</taxon>
    </lineage>
</organism>
<dbReference type="Proteomes" id="UP001370348">
    <property type="component" value="Chromosome"/>
</dbReference>
<dbReference type="EMBL" id="CP089984">
    <property type="protein sequence ID" value="WXB11021.1"/>
    <property type="molecule type" value="Genomic_DNA"/>
</dbReference>
<feature type="compositionally biased region" description="Low complexity" evidence="1">
    <location>
        <begin position="366"/>
        <end position="381"/>
    </location>
</feature>
<evidence type="ECO:0000256" key="2">
    <source>
        <dbReference type="SAM" id="SignalP"/>
    </source>
</evidence>
<accession>A0ABZ2LPA3</accession>
<sequence>MIRPHITWLSLALVASAMALGGCSKRSHAKARANTQPVSAPAASEQDAQEARAPAQQHGSRKMKNVDVPVWLDGKQISVMRYGELPSTVIPRTSSEYPSAGARFYRIDEYLKAVGVPLERVRSVHMLGNRNKIGSIEGDELRAQKERFVFDFMTETSGIAKIRWSTTGLKNGYIIHEIRGLSVYVDKPSPAIDPKFVCHLLPGAATAAAAPPTGDEPKTLEDLCAAEDPYANGERAKGTRIYVDGKLAGYVKRRAIANSVVIGKNDGGDYLYSLTKFMASIGVDVASARSVELVSGDDLIVRASRADWMKNDKDLFFTLPKHQHGRVRVHIPAALQVQGEEPVTSCDSTVTAVLVHKRTPASTHQVVPVVDDPPEDGAVAARDNHQNEAPGSGEREN</sequence>
<protein>
    <submittedName>
        <fullName evidence="3">Uncharacterized protein</fullName>
    </submittedName>
</protein>
<dbReference type="PROSITE" id="PS51257">
    <property type="entry name" value="PROKAR_LIPOPROTEIN"/>
    <property type="match status" value="1"/>
</dbReference>
<feature type="chain" id="PRO_5046763835" evidence="2">
    <location>
        <begin position="20"/>
        <end position="397"/>
    </location>
</feature>
<feature type="signal peptide" evidence="2">
    <location>
        <begin position="1"/>
        <end position="19"/>
    </location>
</feature>
<feature type="region of interest" description="Disordered" evidence="1">
    <location>
        <begin position="30"/>
        <end position="64"/>
    </location>
</feature>
<evidence type="ECO:0000313" key="3">
    <source>
        <dbReference type="EMBL" id="WXB11021.1"/>
    </source>
</evidence>
<dbReference type="RefSeq" id="WP_394820636.1">
    <property type="nucleotide sequence ID" value="NZ_CP089984.1"/>
</dbReference>
<evidence type="ECO:0000256" key="1">
    <source>
        <dbReference type="SAM" id="MobiDB-lite"/>
    </source>
</evidence>
<keyword evidence="4" id="KW-1185">Reference proteome</keyword>
<keyword evidence="2" id="KW-0732">Signal</keyword>